<dbReference type="EMBL" id="AP027272">
    <property type="protein sequence ID" value="BDX06572.1"/>
    <property type="molecule type" value="Genomic_DNA"/>
</dbReference>
<keyword evidence="1" id="KW-0479">Metal-binding</keyword>
<keyword evidence="1" id="KW-0862">Zinc</keyword>
<dbReference type="PANTHER" id="PTHR43460">
    <property type="entry name" value="METHYLTRANSFERASE"/>
    <property type="match status" value="1"/>
</dbReference>
<dbReference type="Pfam" id="PF13847">
    <property type="entry name" value="Methyltransf_31"/>
    <property type="match status" value="1"/>
</dbReference>
<reference evidence="5" key="1">
    <citation type="submission" date="2023-01" db="EMBL/GenBank/DDBJ databases">
        <title>Complete genome sequence of Planctobacterium marinum strain Dej080120_11.</title>
        <authorList>
            <person name="Ueki S."/>
            <person name="Maruyama F."/>
        </authorList>
    </citation>
    <scope>NUCLEOTIDE SEQUENCE</scope>
    <source>
        <strain evidence="5">Dej080120_11</strain>
    </source>
</reference>
<feature type="binding site" evidence="2">
    <location>
        <position position="73"/>
    </location>
    <ligand>
        <name>S-adenosyl-L-methionine</name>
        <dbReference type="ChEBI" id="CHEBI:59789"/>
    </ligand>
</feature>
<dbReference type="InterPro" id="IPR052939">
    <property type="entry name" value="23S_rRNA_MeTrnsfrase_RlmA"/>
</dbReference>
<dbReference type="GO" id="GO:0046872">
    <property type="term" value="F:metal ion binding"/>
    <property type="evidence" value="ECO:0007669"/>
    <property type="project" value="UniProtKB-KW"/>
</dbReference>
<organism evidence="5 6">
    <name type="scientific">Planctobacterium marinum</name>
    <dbReference type="NCBI Taxonomy" id="1631968"/>
    <lineage>
        <taxon>Bacteria</taxon>
        <taxon>Pseudomonadati</taxon>
        <taxon>Pseudomonadota</taxon>
        <taxon>Gammaproteobacteria</taxon>
        <taxon>Alteromonadales</taxon>
        <taxon>Alteromonadaceae</taxon>
        <taxon>Planctobacterium</taxon>
    </lineage>
</organism>
<keyword evidence="2" id="KW-0949">S-adenosyl-L-methionine</keyword>
<keyword evidence="6" id="KW-1185">Reference proteome</keyword>
<feature type="binding site" evidence="1">
    <location>
        <position position="14"/>
    </location>
    <ligand>
        <name>Zn(2+)</name>
        <dbReference type="ChEBI" id="CHEBI:29105"/>
    </ligand>
</feature>
<evidence type="ECO:0000313" key="6">
    <source>
        <dbReference type="Proteomes" id="UP001333710"/>
    </source>
</evidence>
<dbReference type="KEGG" id="pmaw:MACH26_20930"/>
<evidence type="ECO:0000313" key="5">
    <source>
        <dbReference type="EMBL" id="BDX06572.1"/>
    </source>
</evidence>
<dbReference type="PIRSF" id="PIRSF018249">
    <property type="entry name" value="MyrA_prd"/>
    <property type="match status" value="1"/>
</dbReference>
<feature type="binding site" evidence="2">
    <location>
        <begin position="102"/>
        <end position="103"/>
    </location>
    <ligand>
        <name>S-adenosyl-L-methionine</name>
        <dbReference type="ChEBI" id="CHEBI:59789"/>
    </ligand>
</feature>
<name>A0AA48KRX6_9ALTE</name>
<feature type="binding site" evidence="1">
    <location>
        <position position="31"/>
    </location>
    <ligand>
        <name>Zn(2+)</name>
        <dbReference type="ChEBI" id="CHEBI:29105"/>
    </ligand>
</feature>
<proteinExistence type="predicted"/>
<dbReference type="InterPro" id="IPR016718">
    <property type="entry name" value="rRNA_m1G-MeTrfase_A_prd"/>
</dbReference>
<dbReference type="PANTHER" id="PTHR43460:SF1">
    <property type="entry name" value="METHYLTRANSFERASE TYPE 11 DOMAIN-CONTAINING PROTEIN"/>
    <property type="match status" value="1"/>
</dbReference>
<feature type="binding site" evidence="2">
    <location>
        <position position="193"/>
    </location>
    <ligand>
        <name>S-adenosyl-L-methionine</name>
        <dbReference type="ChEBI" id="CHEBI:59789"/>
    </ligand>
</feature>
<feature type="domain" description="23S rRNA (guanine(745)-N(1))-methyltransferase N-terminal" evidence="4">
    <location>
        <begin position="9"/>
        <end position="52"/>
    </location>
</feature>
<dbReference type="CDD" id="cd02440">
    <property type="entry name" value="AdoMet_MTases"/>
    <property type="match status" value="1"/>
</dbReference>
<dbReference type="Pfam" id="PF21302">
    <property type="entry name" value="Zn_ribbon_RlmA"/>
    <property type="match status" value="1"/>
</dbReference>
<dbReference type="SUPFAM" id="SSF53335">
    <property type="entry name" value="S-adenosyl-L-methionine-dependent methyltransferases"/>
    <property type="match status" value="1"/>
</dbReference>
<dbReference type="Proteomes" id="UP001333710">
    <property type="component" value="Chromosome"/>
</dbReference>
<dbReference type="InterPro" id="IPR025714">
    <property type="entry name" value="Methyltranfer_dom"/>
</dbReference>
<gene>
    <name evidence="5" type="primary">rrmA</name>
    <name evidence="5" type="ORF">MACH26_20930</name>
</gene>
<feature type="binding site" evidence="1">
    <location>
        <position position="11"/>
    </location>
    <ligand>
        <name>Zn(2+)</name>
        <dbReference type="ChEBI" id="CHEBI:29105"/>
    </ligand>
</feature>
<evidence type="ECO:0000259" key="3">
    <source>
        <dbReference type="Pfam" id="PF13847"/>
    </source>
</evidence>
<evidence type="ECO:0000256" key="2">
    <source>
        <dbReference type="PIRSR" id="PIRSR018249-2"/>
    </source>
</evidence>
<dbReference type="RefSeq" id="WP_338292586.1">
    <property type="nucleotide sequence ID" value="NZ_AP027272.1"/>
</dbReference>
<accession>A0AA48KRX6</accession>
<dbReference type="InterPro" id="IPR048647">
    <property type="entry name" value="RlmA_N"/>
</dbReference>
<dbReference type="AlphaFoldDB" id="A0AA48KRX6"/>
<feature type="binding site" evidence="1">
    <location>
        <position position="27"/>
    </location>
    <ligand>
        <name>Zn(2+)</name>
        <dbReference type="ChEBI" id="CHEBI:29105"/>
    </ligand>
</feature>
<dbReference type="Gene3D" id="3.40.50.150">
    <property type="entry name" value="Vaccinia Virus protein VP39"/>
    <property type="match status" value="1"/>
</dbReference>
<dbReference type="InterPro" id="IPR029063">
    <property type="entry name" value="SAM-dependent_MTases_sf"/>
</dbReference>
<evidence type="ECO:0000259" key="4">
    <source>
        <dbReference type="Pfam" id="PF21302"/>
    </source>
</evidence>
<evidence type="ECO:0000256" key="1">
    <source>
        <dbReference type="PIRSR" id="PIRSR018249-1"/>
    </source>
</evidence>
<protein>
    <submittedName>
        <fullName evidence="5">23S rRNA (Guanine(745)-N(1))-methyltransferase</fullName>
    </submittedName>
</protein>
<feature type="domain" description="Methyltransferase" evidence="3">
    <location>
        <begin position="90"/>
        <end position="198"/>
    </location>
</feature>
<sequence>MTLELQSIYRCPICRLPLEQKQKSYKCGNNHSYDQAKEGYVNLLPVHKKRTKAPGDSKAMLLARRQFLNAGYYSFLLDEIGALINTLLESEHSRILDLGCGEGYYGYQLNNKRCVELTSLSYFGCDISKPAVQMAAKQHKQSQFCVASAADLPYLDNAFDFVLNVFAPYNETEIVRVTKEQGHFLLVGPGAGHLKELAQFVYSEVQPHQGNPTKNIHKSGLEKVSETTCSTKVEVTGQHLEALLMMTPYYWSIKEENKARLLALKSLMITFEFKLELLQPVSANGEVK</sequence>
<dbReference type="GO" id="GO:0008168">
    <property type="term" value="F:methyltransferase activity"/>
    <property type="evidence" value="ECO:0007669"/>
    <property type="project" value="InterPro"/>
</dbReference>